<protein>
    <recommendedName>
        <fullName evidence="4">Large ribosomal subunit protein uL15/eL18 domain-containing protein</fullName>
    </recommendedName>
</protein>
<evidence type="ECO:0000259" key="4">
    <source>
        <dbReference type="Pfam" id="PF00828"/>
    </source>
</evidence>
<dbReference type="Gene3D" id="3.100.10.10">
    <property type="match status" value="1"/>
</dbReference>
<dbReference type="GO" id="GO:0003735">
    <property type="term" value="F:structural constituent of ribosome"/>
    <property type="evidence" value="ECO:0007669"/>
    <property type="project" value="InterPro"/>
</dbReference>
<evidence type="ECO:0000256" key="3">
    <source>
        <dbReference type="ARBA" id="ARBA00023274"/>
    </source>
</evidence>
<reference evidence="5" key="1">
    <citation type="submission" date="2023-06" db="EMBL/GenBank/DDBJ databases">
        <title>Survivors Of The Sea: Transcriptome response of Skeletonema marinoi to long-term dormancy.</title>
        <authorList>
            <person name="Pinder M.I.M."/>
            <person name="Kourtchenko O."/>
            <person name="Robertson E.K."/>
            <person name="Larsson T."/>
            <person name="Maumus F."/>
            <person name="Osuna-Cruz C.M."/>
            <person name="Vancaester E."/>
            <person name="Stenow R."/>
            <person name="Vandepoele K."/>
            <person name="Ploug H."/>
            <person name="Bruchert V."/>
            <person name="Godhe A."/>
            <person name="Topel M."/>
        </authorList>
    </citation>
    <scope>NUCLEOTIDE SEQUENCE</scope>
    <source>
        <strain evidence="5">R05AC</strain>
    </source>
</reference>
<dbReference type="GO" id="GO:0005762">
    <property type="term" value="C:mitochondrial large ribosomal subunit"/>
    <property type="evidence" value="ECO:0007669"/>
    <property type="project" value="TreeGrafter"/>
</dbReference>
<accession>A0AAD8Y2M7</accession>
<dbReference type="SUPFAM" id="SSF52080">
    <property type="entry name" value="Ribosomal proteins L15p and L18e"/>
    <property type="match status" value="1"/>
</dbReference>
<proteinExistence type="inferred from homology"/>
<dbReference type="InterPro" id="IPR005749">
    <property type="entry name" value="Ribosomal_uL15_bac-type"/>
</dbReference>
<keyword evidence="6" id="KW-1185">Reference proteome</keyword>
<dbReference type="PANTHER" id="PTHR12934">
    <property type="entry name" value="50S RIBOSOMAL PROTEIN L15"/>
    <property type="match status" value="1"/>
</dbReference>
<dbReference type="GO" id="GO:0006412">
    <property type="term" value="P:translation"/>
    <property type="evidence" value="ECO:0007669"/>
    <property type="project" value="InterPro"/>
</dbReference>
<sequence>MRDFVKAGMFPASSIKSGVKLLGDGKTFVKDKLLIEVPWASASAIAAIEAKGGYVTTVHYNRLALRAHLKPHKFPTKPKAARAPEGEGSMISTCYPRGHVHLPSICSIILIMRRGDT</sequence>
<name>A0AAD8Y2M7_9STRA</name>
<organism evidence="5 6">
    <name type="scientific">Skeletonema marinoi</name>
    <dbReference type="NCBI Taxonomy" id="267567"/>
    <lineage>
        <taxon>Eukaryota</taxon>
        <taxon>Sar</taxon>
        <taxon>Stramenopiles</taxon>
        <taxon>Ochrophyta</taxon>
        <taxon>Bacillariophyta</taxon>
        <taxon>Coscinodiscophyceae</taxon>
        <taxon>Thalassiosirophycidae</taxon>
        <taxon>Thalassiosirales</taxon>
        <taxon>Skeletonemataceae</taxon>
        <taxon>Skeletonema</taxon>
        <taxon>Skeletonema marinoi-dohrnii complex</taxon>
    </lineage>
</organism>
<dbReference type="InterPro" id="IPR021131">
    <property type="entry name" value="Ribosomal_uL15/eL18"/>
</dbReference>
<dbReference type="AlphaFoldDB" id="A0AAD8Y2M7"/>
<comment type="caution">
    <text evidence="5">The sequence shown here is derived from an EMBL/GenBank/DDBJ whole genome shotgun (WGS) entry which is preliminary data.</text>
</comment>
<dbReference type="InterPro" id="IPR036227">
    <property type="entry name" value="Ribosomal_uL15/eL18_sf"/>
</dbReference>
<dbReference type="PANTHER" id="PTHR12934:SF11">
    <property type="entry name" value="LARGE RIBOSOMAL SUBUNIT PROTEIN UL15M"/>
    <property type="match status" value="1"/>
</dbReference>
<dbReference type="EMBL" id="JATAAI010000021">
    <property type="protein sequence ID" value="KAK1738413.1"/>
    <property type="molecule type" value="Genomic_DNA"/>
</dbReference>
<evidence type="ECO:0000256" key="2">
    <source>
        <dbReference type="ARBA" id="ARBA00022980"/>
    </source>
</evidence>
<dbReference type="Pfam" id="PF00828">
    <property type="entry name" value="Ribosomal_L27A"/>
    <property type="match status" value="1"/>
</dbReference>
<feature type="domain" description="Large ribosomal subunit protein uL15/eL18" evidence="4">
    <location>
        <begin position="1"/>
        <end position="56"/>
    </location>
</feature>
<evidence type="ECO:0000313" key="6">
    <source>
        <dbReference type="Proteomes" id="UP001224775"/>
    </source>
</evidence>
<comment type="similarity">
    <text evidence="1">Belongs to the universal ribosomal protein uL15 family.</text>
</comment>
<evidence type="ECO:0000256" key="1">
    <source>
        <dbReference type="ARBA" id="ARBA00007320"/>
    </source>
</evidence>
<evidence type="ECO:0000313" key="5">
    <source>
        <dbReference type="EMBL" id="KAK1738413.1"/>
    </source>
</evidence>
<gene>
    <name evidence="5" type="ORF">QTG54_011082</name>
</gene>
<keyword evidence="2" id="KW-0689">Ribosomal protein</keyword>
<dbReference type="Proteomes" id="UP001224775">
    <property type="component" value="Unassembled WGS sequence"/>
</dbReference>
<keyword evidence="3" id="KW-0687">Ribonucleoprotein</keyword>